<name>F2NNE6_MARHT</name>
<evidence type="ECO:0000313" key="2">
    <source>
        <dbReference type="Proteomes" id="UP000007030"/>
    </source>
</evidence>
<dbReference type="eggNOG" id="ENOG50334GN">
    <property type="taxonomic scope" value="Bacteria"/>
</dbReference>
<accession>F2NNE6</accession>
<evidence type="ECO:0000313" key="1">
    <source>
        <dbReference type="EMBL" id="AEB10987.1"/>
    </source>
</evidence>
<protein>
    <submittedName>
        <fullName evidence="1">Uncharacterized protein</fullName>
    </submittedName>
</protein>
<dbReference type="KEGG" id="mhd:Marky_0226"/>
<dbReference type="HOGENOM" id="CLU_136736_0_0_0"/>
<proteinExistence type="predicted"/>
<dbReference type="EMBL" id="CP002630">
    <property type="protein sequence ID" value="AEB10987.1"/>
    <property type="molecule type" value="Genomic_DNA"/>
</dbReference>
<dbReference type="STRING" id="869210.Marky_0226"/>
<organism evidence="1 2">
    <name type="scientific">Marinithermus hydrothermalis (strain DSM 14884 / JCM 11576 / T1)</name>
    <dbReference type="NCBI Taxonomy" id="869210"/>
    <lineage>
        <taxon>Bacteria</taxon>
        <taxon>Thermotogati</taxon>
        <taxon>Deinococcota</taxon>
        <taxon>Deinococci</taxon>
        <taxon>Thermales</taxon>
        <taxon>Thermaceae</taxon>
        <taxon>Marinithermus</taxon>
    </lineage>
</organism>
<dbReference type="AlphaFoldDB" id="F2NNE6"/>
<dbReference type="RefSeq" id="WP_013703042.1">
    <property type="nucleotide sequence ID" value="NC_015387.1"/>
</dbReference>
<gene>
    <name evidence="1" type="ordered locus">Marky_0226</name>
</gene>
<dbReference type="Proteomes" id="UP000007030">
    <property type="component" value="Chromosome"/>
</dbReference>
<reference evidence="1 2" key="1">
    <citation type="journal article" date="2012" name="Stand. Genomic Sci.">
        <title>Complete genome sequence of the aerobic, heterotroph Marinithermus hydrothermalis type strain (T1(T)) from a deep-sea hydrothermal vent chimney.</title>
        <authorList>
            <person name="Copeland A."/>
            <person name="Gu W."/>
            <person name="Yasawong M."/>
            <person name="Lapidus A."/>
            <person name="Lucas S."/>
            <person name="Deshpande S."/>
            <person name="Pagani I."/>
            <person name="Tapia R."/>
            <person name="Cheng J.F."/>
            <person name="Goodwin L.A."/>
            <person name="Pitluck S."/>
            <person name="Liolios K."/>
            <person name="Ivanova N."/>
            <person name="Mavromatis K."/>
            <person name="Mikhailova N."/>
            <person name="Pati A."/>
            <person name="Chen A."/>
            <person name="Palaniappan K."/>
            <person name="Land M."/>
            <person name="Pan C."/>
            <person name="Brambilla E.M."/>
            <person name="Rohde M."/>
            <person name="Tindall B.J."/>
            <person name="Sikorski J."/>
            <person name="Goker M."/>
            <person name="Detter J.C."/>
            <person name="Bristow J."/>
            <person name="Eisen J.A."/>
            <person name="Markowitz V."/>
            <person name="Hugenholtz P."/>
            <person name="Kyrpides N.C."/>
            <person name="Klenk H.P."/>
            <person name="Woyke T."/>
        </authorList>
    </citation>
    <scope>NUCLEOTIDE SEQUENCE [LARGE SCALE GENOMIC DNA]</scope>
    <source>
        <strain evidence="2">DSM 14884 / JCM 11576 / T1</strain>
    </source>
</reference>
<dbReference type="OrthoDB" id="31956at2"/>
<sequence length="162" mass="18534">MDPYREYQDYVMAYRLRRALGLPRRPLLSLAGYAGLRLERNRLAARLVEGHGTPALLKRLDTLSELLHYGFWSNPEALEAFLHHLPPAAPPLLSSPEAFEQLLTPSERRRLLEPGLAGRYYLGWLRLPRAMDPGTFEAILEEQEGLGQRLGLFLDAFHPVYE</sequence>
<keyword evidence="2" id="KW-1185">Reference proteome</keyword>